<evidence type="ECO:0000256" key="1">
    <source>
        <dbReference type="SAM" id="MobiDB-lite"/>
    </source>
</evidence>
<dbReference type="EMBL" id="BQXS01011665">
    <property type="protein sequence ID" value="GKT15326.1"/>
    <property type="molecule type" value="Genomic_DNA"/>
</dbReference>
<comment type="caution">
    <text evidence="2">The sequence shown here is derived from an EMBL/GenBank/DDBJ whole genome shotgun (WGS) entry which is preliminary data.</text>
</comment>
<organism evidence="2 3">
    <name type="scientific">Aduncisulcus paluster</name>
    <dbReference type="NCBI Taxonomy" id="2918883"/>
    <lineage>
        <taxon>Eukaryota</taxon>
        <taxon>Metamonada</taxon>
        <taxon>Carpediemonas-like organisms</taxon>
        <taxon>Aduncisulcus</taxon>
    </lineage>
</organism>
<gene>
    <name evidence="2" type="ORF">ADUPG1_010680</name>
</gene>
<feature type="compositionally biased region" description="Low complexity" evidence="1">
    <location>
        <begin position="76"/>
        <end position="94"/>
    </location>
</feature>
<dbReference type="Proteomes" id="UP001057375">
    <property type="component" value="Unassembled WGS sequence"/>
</dbReference>
<name>A0ABQ5JSD5_9EUKA</name>
<accession>A0ABQ5JSD5</accession>
<feature type="region of interest" description="Disordered" evidence="1">
    <location>
        <begin position="1"/>
        <end position="95"/>
    </location>
</feature>
<evidence type="ECO:0000313" key="2">
    <source>
        <dbReference type="EMBL" id="GKT15326.1"/>
    </source>
</evidence>
<feature type="compositionally biased region" description="Polar residues" evidence="1">
    <location>
        <begin position="28"/>
        <end position="37"/>
    </location>
</feature>
<keyword evidence="3" id="KW-1185">Reference proteome</keyword>
<proteinExistence type="predicted"/>
<evidence type="ECO:0000313" key="3">
    <source>
        <dbReference type="Proteomes" id="UP001057375"/>
    </source>
</evidence>
<reference evidence="2" key="1">
    <citation type="submission" date="2022-03" db="EMBL/GenBank/DDBJ databases">
        <title>Draft genome sequence of Aduncisulcus paluster, a free-living microaerophilic Fornicata.</title>
        <authorList>
            <person name="Yuyama I."/>
            <person name="Kume K."/>
            <person name="Tamura T."/>
            <person name="Inagaki Y."/>
            <person name="Hashimoto T."/>
        </authorList>
    </citation>
    <scope>NUCLEOTIDE SEQUENCE</scope>
    <source>
        <strain evidence="2">NY0171</strain>
    </source>
</reference>
<protein>
    <submittedName>
        <fullName evidence="2">Uncharacterized protein</fullName>
    </submittedName>
</protein>
<sequence>MKAPIISVDDIPKYSISNPLSNPKPKKTSSVNNSQHSFPGHVPHTGSVSPSTVGPSLILPSHSVTHRSRAYGQYSGGVSSPSTSSPAGSSSHTSIPYNCIIPTIAHQTRSLTPIIRE</sequence>